<dbReference type="CDD" id="cd14492">
    <property type="entry name" value="lipocalin_MxiM-like"/>
    <property type="match status" value="1"/>
</dbReference>
<evidence type="ECO:0000256" key="1">
    <source>
        <dbReference type="SAM" id="SignalP"/>
    </source>
</evidence>
<dbReference type="AlphaFoldDB" id="A0A108T4K7"/>
<evidence type="ECO:0000313" key="2">
    <source>
        <dbReference type="EMBL" id="KWR53137.1"/>
    </source>
</evidence>
<dbReference type="PROSITE" id="PS51257">
    <property type="entry name" value="PROKAR_LIPOPROTEIN"/>
    <property type="match status" value="1"/>
</dbReference>
<dbReference type="Proteomes" id="UP000056419">
    <property type="component" value="Unassembled WGS sequence"/>
</dbReference>
<sequence precursor="true">MKEKIKIKTIVCCLMMTSMLLGLGACNNEDDVMEIFNNKTWKLVRIATEKGKEQFYQGLWSNESKEEIDRELNTFRAEGNYTLNFNCAEVNEEVTGTVNVHAVNSSINDAVLKIDGKEHTISIKGKVIGTESDKLAKVFINGIQNVFKYEGDIHNITLYFKDGNTTKVMGFTAR</sequence>
<feature type="chain" id="PRO_5007130696" description="DUF4847 domain-containing protein" evidence="1">
    <location>
        <begin position="25"/>
        <end position="174"/>
    </location>
</feature>
<dbReference type="InterPro" id="IPR038670">
    <property type="entry name" value="HslJ-like_sf"/>
</dbReference>
<evidence type="ECO:0000313" key="3">
    <source>
        <dbReference type="Proteomes" id="UP000056419"/>
    </source>
</evidence>
<proteinExistence type="predicted"/>
<accession>A0A108T4K7</accession>
<dbReference type="PATRIC" id="fig|46506.5.peg.2816"/>
<name>A0A108T4K7_BACSE</name>
<reference evidence="2 3" key="1">
    <citation type="journal article" date="2016" name="BMC Genomics">
        <title>Type VI secretion systems of human gut Bacteroidales segregate into three genetic architectures, two of which are contained on mobile genetic elements.</title>
        <authorList>
            <person name="Coyne M.J."/>
            <person name="Roelofs K.G."/>
            <person name="Comstock L.E."/>
        </authorList>
    </citation>
    <scope>NUCLEOTIDE SEQUENCE [LARGE SCALE GENOMIC DNA]</scope>
    <source>
        <strain evidence="2 3">CL09T03C01</strain>
    </source>
</reference>
<dbReference type="Pfam" id="PF16139">
    <property type="entry name" value="DUF4847"/>
    <property type="match status" value="1"/>
</dbReference>
<dbReference type="EMBL" id="LRGC01000015">
    <property type="protein sequence ID" value="KWR53137.1"/>
    <property type="molecule type" value="Genomic_DNA"/>
</dbReference>
<dbReference type="InterPro" id="IPR032316">
    <property type="entry name" value="DUF4847"/>
</dbReference>
<comment type="caution">
    <text evidence="2">The sequence shown here is derived from an EMBL/GenBank/DDBJ whole genome shotgun (WGS) entry which is preliminary data.</text>
</comment>
<evidence type="ECO:0008006" key="4">
    <source>
        <dbReference type="Google" id="ProtNLM"/>
    </source>
</evidence>
<keyword evidence="1" id="KW-0732">Signal</keyword>
<organism evidence="2 3">
    <name type="scientific">Bacteroides stercoris</name>
    <dbReference type="NCBI Taxonomy" id="46506"/>
    <lineage>
        <taxon>Bacteria</taxon>
        <taxon>Pseudomonadati</taxon>
        <taxon>Bacteroidota</taxon>
        <taxon>Bacteroidia</taxon>
        <taxon>Bacteroidales</taxon>
        <taxon>Bacteroidaceae</taxon>
        <taxon>Bacteroides</taxon>
    </lineage>
</organism>
<dbReference type="RefSeq" id="WP_060386272.1">
    <property type="nucleotide sequence ID" value="NZ_LRGC01000015.1"/>
</dbReference>
<gene>
    <name evidence="2" type="ORF">AA415_02623</name>
</gene>
<keyword evidence="3" id="KW-1185">Reference proteome</keyword>
<feature type="signal peptide" evidence="1">
    <location>
        <begin position="1"/>
        <end position="24"/>
    </location>
</feature>
<dbReference type="STRING" id="46506.AA415_02623"/>
<dbReference type="Gene3D" id="2.40.128.270">
    <property type="match status" value="1"/>
</dbReference>
<protein>
    <recommendedName>
        <fullName evidence="4">DUF4847 domain-containing protein</fullName>
    </recommendedName>
</protein>